<gene>
    <name evidence="2" type="ORF">GCM10010430_04890</name>
</gene>
<name>A0ABN3DDM2_9ACTN</name>
<reference evidence="2 3" key="1">
    <citation type="journal article" date="2019" name="Int. J. Syst. Evol. Microbiol.">
        <title>The Global Catalogue of Microorganisms (GCM) 10K type strain sequencing project: providing services to taxonomists for standard genome sequencing and annotation.</title>
        <authorList>
            <consortium name="The Broad Institute Genomics Platform"/>
            <consortium name="The Broad Institute Genome Sequencing Center for Infectious Disease"/>
            <person name="Wu L."/>
            <person name="Ma J."/>
        </authorList>
    </citation>
    <scope>NUCLEOTIDE SEQUENCE [LARGE SCALE GENOMIC DNA]</scope>
    <source>
        <strain evidence="2 3">JCM 7356</strain>
    </source>
</reference>
<evidence type="ECO:0000256" key="1">
    <source>
        <dbReference type="SAM" id="SignalP"/>
    </source>
</evidence>
<evidence type="ECO:0000313" key="2">
    <source>
        <dbReference type="EMBL" id="GAA2228290.1"/>
    </source>
</evidence>
<organism evidence="2 3">
    <name type="scientific">Kitasatospora cystarginea</name>
    <dbReference type="NCBI Taxonomy" id="58350"/>
    <lineage>
        <taxon>Bacteria</taxon>
        <taxon>Bacillati</taxon>
        <taxon>Actinomycetota</taxon>
        <taxon>Actinomycetes</taxon>
        <taxon>Kitasatosporales</taxon>
        <taxon>Streptomycetaceae</taxon>
        <taxon>Kitasatospora</taxon>
    </lineage>
</organism>
<feature type="signal peptide" evidence="1">
    <location>
        <begin position="1"/>
        <end position="30"/>
    </location>
</feature>
<keyword evidence="1" id="KW-0732">Signal</keyword>
<protein>
    <recommendedName>
        <fullName evidence="4">Secreted protein</fullName>
    </recommendedName>
</protein>
<dbReference type="RefSeq" id="WP_344634494.1">
    <property type="nucleotide sequence ID" value="NZ_BAAATR010000002.1"/>
</dbReference>
<dbReference type="Proteomes" id="UP001500305">
    <property type="component" value="Unassembled WGS sequence"/>
</dbReference>
<accession>A0ABN3DDM2</accession>
<evidence type="ECO:0000313" key="3">
    <source>
        <dbReference type="Proteomes" id="UP001500305"/>
    </source>
</evidence>
<dbReference type="EMBL" id="BAAATR010000002">
    <property type="protein sequence ID" value="GAA2228290.1"/>
    <property type="molecule type" value="Genomic_DNA"/>
</dbReference>
<proteinExistence type="predicted"/>
<comment type="caution">
    <text evidence="2">The sequence shown here is derived from an EMBL/GenBank/DDBJ whole genome shotgun (WGS) entry which is preliminary data.</text>
</comment>
<evidence type="ECO:0008006" key="4">
    <source>
        <dbReference type="Google" id="ProtNLM"/>
    </source>
</evidence>
<feature type="chain" id="PRO_5045154373" description="Secreted protein" evidence="1">
    <location>
        <begin position="31"/>
        <end position="117"/>
    </location>
</feature>
<sequence length="117" mass="11657">MRFTTTAGRAVAVALAAATLGSGATSSAQAATTGGTTITNGSCSVLAEYMNGYLAIRPLAENGGCSFGVFDSTSGSWLEGPAPLGSQWLSIYLGPGKKLSGCLFAAMTATPVCDPLN</sequence>
<keyword evidence="3" id="KW-1185">Reference proteome</keyword>